<feature type="transmembrane region" description="Helical" evidence="3">
    <location>
        <begin position="537"/>
        <end position="559"/>
    </location>
</feature>
<dbReference type="Proteomes" id="UP001337655">
    <property type="component" value="Unassembled WGS sequence"/>
</dbReference>
<reference evidence="5 6" key="1">
    <citation type="submission" date="2023-08" db="EMBL/GenBank/DDBJ databases">
        <title>Black Yeasts Isolated from many extreme environments.</title>
        <authorList>
            <person name="Coleine C."/>
            <person name="Stajich J.E."/>
            <person name="Selbmann L."/>
        </authorList>
    </citation>
    <scope>NUCLEOTIDE SEQUENCE [LARGE SCALE GENOMIC DNA]</scope>
    <source>
        <strain evidence="5 6">CCFEE 5935</strain>
    </source>
</reference>
<organism evidence="5 6">
    <name type="scientific">Saxophila tyrrhenica</name>
    <dbReference type="NCBI Taxonomy" id="1690608"/>
    <lineage>
        <taxon>Eukaryota</taxon>
        <taxon>Fungi</taxon>
        <taxon>Dikarya</taxon>
        <taxon>Ascomycota</taxon>
        <taxon>Pezizomycotina</taxon>
        <taxon>Dothideomycetes</taxon>
        <taxon>Dothideomycetidae</taxon>
        <taxon>Mycosphaerellales</taxon>
        <taxon>Extremaceae</taxon>
        <taxon>Saxophila</taxon>
    </lineage>
</organism>
<feature type="region of interest" description="Disordered" evidence="2">
    <location>
        <begin position="1"/>
        <end position="109"/>
    </location>
</feature>
<dbReference type="EC" id="3.4.19.12" evidence="5"/>
<accession>A0AAV9PHU5</accession>
<evidence type="ECO:0000259" key="4">
    <source>
        <dbReference type="PROSITE" id="PS50235"/>
    </source>
</evidence>
<feature type="compositionally biased region" description="Basic and acidic residues" evidence="2">
    <location>
        <begin position="1960"/>
        <end position="1971"/>
    </location>
</feature>
<feature type="compositionally biased region" description="Basic and acidic residues" evidence="2">
    <location>
        <begin position="70"/>
        <end position="79"/>
    </location>
</feature>
<dbReference type="InterPro" id="IPR018200">
    <property type="entry name" value="USP_CS"/>
</dbReference>
<dbReference type="PROSITE" id="PS50235">
    <property type="entry name" value="USP_3"/>
    <property type="match status" value="1"/>
</dbReference>
<feature type="transmembrane region" description="Helical" evidence="3">
    <location>
        <begin position="403"/>
        <end position="421"/>
    </location>
</feature>
<sequence>MERPSSQSPARPNLLEEGRQNSSTSRPSNAPPSDAGTDGHIRLLDAPQRPDLFKRGTLRGQSSKSVSEALRLERSREEQETLLGADEEADDDGCYPPRVNDEPRAPNPHARLPVYATIHKIRRLVIASIDDPYSIDQLKSPRMNTAVVRPLVDHLYDPDDVSVVYCLLVNRVQFLREQSYQAHHQTVNITRANLCELIASRVLRRYDEDHEGRHGLLRLANVLVAGFEPFQNAPMHIIRDHRTAASWTMRYHLVRPEYERMLTALEVAIVTEAKSFLSTSACQKIVENVYRGRIIYTPTSFINILPDHYKNRGISLYDPRRAPYLNQYRLVVPRTRNILEAGQFIVLLILYLLMTANREHILGARHLRYTVYELIFDVYALGWVLDELASICEHGWTVHTENLWSFLDLTFVAIFCTYFGVRMHGFAMNDSSYAKLSTDIISLAAPILLPRLAFCLLPENMLFISLRAMMADFFFLTLLAAWCFGGFLFAMWWLSETQEGNTPESIIVIAKWMLWIWFGLDGTGVQRSTEMHWFLGPVLMILFAFLGNTLFLTILVAMLSNTYQNLAQNATAEIQFRRAVLTFEGVKSDALFAYRPPLNIVALLTLLPLKFVLSPRWWHKVNITLIRVTNAPFLFLVSLWERRYLWNRSRMLTPPKRHGWLTMWEQFGAHGDLHAVFDEDPPQDIIDDMSDIDEVLGGDSWEGGDYITALRRRRGSRMDVHPGAFVLETTHNHILPSVNRFSTSTPPRADDASMNTPGVQPGKTAPKLVHDFLLFDPLKGKPNVLWDVPPPQGEGVQPAPSYSSCKHDYTVKPTQSVPPPLDSRSDGSTTKYKLAVMCKRCRMHADIQMDYSHSRMPCPTNDHPLHHFQCLESKSTVLPGRIGYYWRCSVHECGALLAIVYRQGRITDEEVVLLTDEALLKRRYEALLERDPDREGVRQATPIQPYHRLRRYVSDALQAEQEKSVGGHNKRFQEVFGVQGQECRDLLVKLGFQYADDTWYLPRPERIQHRAEVDGTSLRELLEDVDNELLALMRKMAAETGMTNPFADHHMSSANMDIERTVGSTGYQRQMSSRRTNTSNAELPYYNSLGVLPDFSDSLLEYAFERQLVCDPTLYAYYVECLQVIAEQRQTEQLDVKLATLQSQDIVSRRDLSAAYRYFGFSLTKTNNYKDGQILDKYQAQQSDLGAIAQQEARQHLHRIGLSRNSPLLINASKQSVDTYEDALSWLGNGVDKTTQDEGLLAVYTMKKAESKENEDIGLKAIATIAKARNSNMLNNWLITGDQTATEMSVDEALRHLNIEQKLQDLDPTIVPVLFDSARQDRPGEQTDRAIAAIQQALAGGSGSGGANGYAVESWPVGLQSHGNTCYLNSLLQYYFSIKPLRHIVLNYGQYKWDTKTQGEKKMRVGYAMVSTLEIEGGQRFAEDLRHLFERMIKSRATAVQPDADLVCRAFLRPKDYKLLDPVVLDEKPSGPNGTSNGDEHAVDEKMTDGDTVLSPTKTLAESMKESDTSSETLVNGDGGDVAMKDGGLPPTPPESPGMVGVEHAQAEPAPPALPPRRFSTTTKEEALKRAQANAKAQQDVTEVHDSITSLLRNGMSPTGQDSENEQEDVLRSMFSIQTAQTAVREGVEGKSTPQFDSAIQLNVPYDDTDIYSALDAVFDLQSFADDPALETYRSMKSIGPLLQVSIPRIGYDRSRGSGAAFKTTACVKLEDELYLDRYFDNSHQDTRSRRRQCWAWRKQLHALQTELKALKDSPVDLAGPNAVAQTAEYLISLDEVNNQLRKVDIPPVEGDGDITSILIDEAKKQADRVSELENDISALQKQLNAQFQDMKKIKYRLHAVFFHRGASGHGHYWLYIHDFANDIWRLYNDDRVEKFDKLEAIFEAKGWDQGTPTYAVYVAEDKISDFVDPVCRDPEPAPDPPPMQNGWTAEQKEKAPTWPTPGIAVEPPMKQEGGQQGWDDSRHVADQISW</sequence>
<dbReference type="InterPro" id="IPR028889">
    <property type="entry name" value="USP"/>
</dbReference>
<keyword evidence="3" id="KW-1133">Transmembrane helix</keyword>
<feature type="domain" description="USP" evidence="4">
    <location>
        <begin position="1357"/>
        <end position="1901"/>
    </location>
</feature>
<evidence type="ECO:0000256" key="2">
    <source>
        <dbReference type="SAM" id="MobiDB-lite"/>
    </source>
</evidence>
<name>A0AAV9PHU5_9PEZI</name>
<evidence type="ECO:0000256" key="1">
    <source>
        <dbReference type="SAM" id="Coils"/>
    </source>
</evidence>
<dbReference type="Pfam" id="PF23317">
    <property type="entry name" value="YVC1_C"/>
    <property type="match status" value="1"/>
</dbReference>
<dbReference type="SUPFAM" id="SSF54001">
    <property type="entry name" value="Cysteine proteinases"/>
    <property type="match status" value="1"/>
</dbReference>
<dbReference type="PANTHER" id="PTHR35859">
    <property type="entry name" value="NONSELECTIVE CATION CHANNEL PROTEIN"/>
    <property type="match status" value="1"/>
</dbReference>
<feature type="region of interest" description="Disordered" evidence="2">
    <location>
        <begin position="737"/>
        <end position="761"/>
    </location>
</feature>
<dbReference type="GO" id="GO:0016579">
    <property type="term" value="P:protein deubiquitination"/>
    <property type="evidence" value="ECO:0007669"/>
    <property type="project" value="InterPro"/>
</dbReference>
<keyword evidence="5" id="KW-0378">Hydrolase</keyword>
<evidence type="ECO:0000313" key="5">
    <source>
        <dbReference type="EMBL" id="KAK5172873.1"/>
    </source>
</evidence>
<keyword evidence="6" id="KW-1185">Reference proteome</keyword>
<dbReference type="PANTHER" id="PTHR35859:SF1">
    <property type="entry name" value="NONSELECTIVE CATION CHANNEL PROTEIN"/>
    <property type="match status" value="1"/>
</dbReference>
<dbReference type="GO" id="GO:0006508">
    <property type="term" value="P:proteolysis"/>
    <property type="evidence" value="ECO:0007669"/>
    <property type="project" value="UniProtKB-KW"/>
</dbReference>
<feature type="transmembrane region" description="Helical" evidence="3">
    <location>
        <begin position="506"/>
        <end position="525"/>
    </location>
</feature>
<dbReference type="GO" id="GO:0004843">
    <property type="term" value="F:cysteine-type deubiquitinase activity"/>
    <property type="evidence" value="ECO:0007669"/>
    <property type="project" value="UniProtKB-EC"/>
</dbReference>
<evidence type="ECO:0000256" key="3">
    <source>
        <dbReference type="SAM" id="Phobius"/>
    </source>
</evidence>
<dbReference type="Gene3D" id="3.90.70.10">
    <property type="entry name" value="Cysteine proteinases"/>
    <property type="match status" value="1"/>
</dbReference>
<dbReference type="PROSITE" id="PS00973">
    <property type="entry name" value="USP_2"/>
    <property type="match status" value="1"/>
</dbReference>
<dbReference type="InterPro" id="IPR001394">
    <property type="entry name" value="Peptidase_C19_UCH"/>
</dbReference>
<feature type="region of interest" description="Disordered" evidence="2">
    <location>
        <begin position="1913"/>
        <end position="1971"/>
    </location>
</feature>
<dbReference type="InterPro" id="IPR038765">
    <property type="entry name" value="Papain-like_cys_pep_sf"/>
</dbReference>
<dbReference type="Pfam" id="PF00443">
    <property type="entry name" value="UCH"/>
    <property type="match status" value="1"/>
</dbReference>
<dbReference type="PROSITE" id="PS00972">
    <property type="entry name" value="USP_1"/>
    <property type="match status" value="1"/>
</dbReference>
<dbReference type="InterPro" id="IPR056336">
    <property type="entry name" value="YVC1_C"/>
</dbReference>
<dbReference type="Pfam" id="PF23190">
    <property type="entry name" value="LHD_TRPY1"/>
    <property type="match status" value="1"/>
</dbReference>
<dbReference type="EMBL" id="JAVRRT010000004">
    <property type="protein sequence ID" value="KAK5172873.1"/>
    <property type="molecule type" value="Genomic_DNA"/>
</dbReference>
<feature type="region of interest" description="Disordered" evidence="2">
    <location>
        <begin position="1463"/>
        <end position="1565"/>
    </location>
</feature>
<dbReference type="InterPro" id="IPR025305">
    <property type="entry name" value="UCH_repeat_domain"/>
</dbReference>
<dbReference type="Pfam" id="PF13446">
    <property type="entry name" value="RPT"/>
    <property type="match status" value="3"/>
</dbReference>
<dbReference type="InterPro" id="IPR052971">
    <property type="entry name" value="TRP_calcium_channel"/>
</dbReference>
<keyword evidence="5" id="KW-0645">Protease</keyword>
<keyword evidence="3" id="KW-0472">Membrane</keyword>
<feature type="transmembrane region" description="Helical" evidence="3">
    <location>
        <begin position="337"/>
        <end position="354"/>
    </location>
</feature>
<feature type="transmembrane region" description="Helical" evidence="3">
    <location>
        <begin position="473"/>
        <end position="494"/>
    </location>
</feature>
<keyword evidence="1" id="KW-0175">Coiled coil</keyword>
<feature type="compositionally biased region" description="Basic and acidic residues" evidence="2">
    <location>
        <begin position="1478"/>
        <end position="1489"/>
    </location>
</feature>
<dbReference type="RefSeq" id="XP_064661591.1">
    <property type="nucleotide sequence ID" value="XM_064800252.1"/>
</dbReference>
<keyword evidence="3" id="KW-0812">Transmembrane</keyword>
<gene>
    <name evidence="5" type="primary">UBP2</name>
    <name evidence="5" type="ORF">LTR77_002994</name>
</gene>
<dbReference type="GeneID" id="89924341"/>
<protein>
    <submittedName>
        <fullName evidence="5">Ubiquitin-specific protease ubp2</fullName>
        <ecNumber evidence="5">3.4.19.12</ecNumber>
    </submittedName>
</protein>
<dbReference type="InterPro" id="IPR056337">
    <property type="entry name" value="LHD_YVC1"/>
</dbReference>
<feature type="coiled-coil region" evidence="1">
    <location>
        <begin position="1803"/>
        <end position="1830"/>
    </location>
</feature>
<evidence type="ECO:0000313" key="6">
    <source>
        <dbReference type="Proteomes" id="UP001337655"/>
    </source>
</evidence>
<proteinExistence type="predicted"/>
<comment type="caution">
    <text evidence="5">The sequence shown here is derived from an EMBL/GenBank/DDBJ whole genome shotgun (WGS) entry which is preliminary data.</text>
</comment>
<feature type="compositionally biased region" description="Polar residues" evidence="2">
    <location>
        <begin position="1"/>
        <end position="10"/>
    </location>
</feature>